<name>A0A6A4SX86_SCOMX</name>
<protein>
    <submittedName>
        <fullName evidence="1">Uncharacterized protein</fullName>
    </submittedName>
</protein>
<dbReference type="EMBL" id="VEVO01000010">
    <property type="protein sequence ID" value="KAF0036510.1"/>
    <property type="molecule type" value="Genomic_DNA"/>
</dbReference>
<dbReference type="Proteomes" id="UP000438429">
    <property type="component" value="Unassembled WGS sequence"/>
</dbReference>
<accession>A0A6A4SX86</accession>
<comment type="caution">
    <text evidence="1">The sequence shown here is derived from an EMBL/GenBank/DDBJ whole genome shotgun (WGS) entry which is preliminary data.</text>
</comment>
<organism evidence="1 2">
    <name type="scientific">Scophthalmus maximus</name>
    <name type="common">Turbot</name>
    <name type="synonym">Psetta maxima</name>
    <dbReference type="NCBI Taxonomy" id="52904"/>
    <lineage>
        <taxon>Eukaryota</taxon>
        <taxon>Metazoa</taxon>
        <taxon>Chordata</taxon>
        <taxon>Craniata</taxon>
        <taxon>Vertebrata</taxon>
        <taxon>Euteleostomi</taxon>
        <taxon>Actinopterygii</taxon>
        <taxon>Neopterygii</taxon>
        <taxon>Teleostei</taxon>
        <taxon>Neoteleostei</taxon>
        <taxon>Acanthomorphata</taxon>
        <taxon>Carangaria</taxon>
        <taxon>Pleuronectiformes</taxon>
        <taxon>Pleuronectoidei</taxon>
        <taxon>Scophthalmidae</taxon>
        <taxon>Scophthalmus</taxon>
    </lineage>
</organism>
<gene>
    <name evidence="1" type="ORF">F2P81_011822</name>
</gene>
<evidence type="ECO:0000313" key="2">
    <source>
        <dbReference type="Proteomes" id="UP000438429"/>
    </source>
</evidence>
<evidence type="ECO:0000313" key="1">
    <source>
        <dbReference type="EMBL" id="KAF0036510.1"/>
    </source>
</evidence>
<proteinExistence type="predicted"/>
<reference evidence="1 2" key="1">
    <citation type="submission" date="2019-06" db="EMBL/GenBank/DDBJ databases">
        <title>Draft genomes of female and male turbot (Scophthalmus maximus).</title>
        <authorList>
            <person name="Xu H."/>
            <person name="Xu X.-W."/>
            <person name="Shao C."/>
            <person name="Chen S."/>
        </authorList>
    </citation>
    <scope>NUCLEOTIDE SEQUENCE [LARGE SCALE GENOMIC DNA]</scope>
    <source>
        <strain evidence="1">Ysfricsl-2016a</strain>
        <tissue evidence="1">Blood</tissue>
    </source>
</reference>
<dbReference type="AlphaFoldDB" id="A0A6A4SX86"/>
<sequence>MHCVVTSRPHNPSFGKGGVHFKASLHQRFTTMQVYTLNYLQKPVVCHIKSCQLTPLQPDETVNHPLLFWTSGSFVWRSSVLPSRERDIRVSFPMNSVLQHYQTVSSSSKSSLNIVVV</sequence>